<reference evidence="5" key="1">
    <citation type="submission" date="2013-07" db="EMBL/GenBank/DDBJ databases">
        <title>Sub-species coevolution in mutualistic symbiosis.</title>
        <authorList>
            <person name="Murfin K."/>
            <person name="Klassen J."/>
            <person name="Lee M."/>
            <person name="Forst S."/>
            <person name="Stock P."/>
            <person name="Goodrich-Blair H."/>
        </authorList>
    </citation>
    <scope>NUCLEOTIDE SEQUENCE [LARGE SCALE GENOMIC DNA]</scope>
    <source>
        <strain evidence="5">Feltiae Moldova</strain>
    </source>
</reference>
<feature type="compositionally biased region" description="Polar residues" evidence="1">
    <location>
        <begin position="569"/>
        <end position="594"/>
    </location>
</feature>
<feature type="chain" id="PRO_5001721631" evidence="3">
    <location>
        <begin position="19"/>
        <end position="1589"/>
    </location>
</feature>
<feature type="compositionally biased region" description="Polar residues" evidence="1">
    <location>
        <begin position="1546"/>
        <end position="1560"/>
    </location>
</feature>
<feature type="compositionally biased region" description="Polar residues" evidence="1">
    <location>
        <begin position="1340"/>
        <end position="1356"/>
    </location>
</feature>
<feature type="region of interest" description="Disordered" evidence="1">
    <location>
        <begin position="959"/>
        <end position="983"/>
    </location>
</feature>
<feature type="compositionally biased region" description="Polar residues" evidence="1">
    <location>
        <begin position="1516"/>
        <end position="1525"/>
    </location>
</feature>
<feature type="compositionally biased region" description="Polar residues" evidence="1">
    <location>
        <begin position="1263"/>
        <end position="1298"/>
    </location>
</feature>
<feature type="compositionally biased region" description="Polar residues" evidence="1">
    <location>
        <begin position="1443"/>
        <end position="1459"/>
    </location>
</feature>
<keyword evidence="2" id="KW-0812">Transmembrane</keyword>
<dbReference type="HOGENOM" id="CLU_244765_0_0_6"/>
<keyword evidence="2" id="KW-0472">Membrane</keyword>
<accession>A0A077NQB0</accession>
<feature type="transmembrane region" description="Helical" evidence="2">
    <location>
        <begin position="353"/>
        <end position="377"/>
    </location>
</feature>
<name>A0A077NQB0_XENBV</name>
<evidence type="ECO:0000313" key="5">
    <source>
        <dbReference type="EMBL" id="CDH00603.1"/>
    </source>
</evidence>
<feature type="transmembrane region" description="Helical" evidence="2">
    <location>
        <begin position="49"/>
        <end position="70"/>
    </location>
</feature>
<gene>
    <name evidence="5" type="ORF">XBFM1_1720036</name>
</gene>
<feature type="region of interest" description="Disordered" evidence="1">
    <location>
        <begin position="562"/>
        <end position="602"/>
    </location>
</feature>
<dbReference type="RefSeq" id="WP_038223498.1">
    <property type="nucleotide sequence ID" value="NZ_CAWLWD010000153.1"/>
</dbReference>
<feature type="compositionally biased region" description="Polar residues" evidence="1">
    <location>
        <begin position="1311"/>
        <end position="1323"/>
    </location>
</feature>
<keyword evidence="3" id="KW-0732">Signal</keyword>
<evidence type="ECO:0000259" key="4">
    <source>
        <dbReference type="Pfam" id="PF07916"/>
    </source>
</evidence>
<protein>
    <submittedName>
        <fullName evidence="5">Exoprotein (Modular protein)</fullName>
    </submittedName>
</protein>
<sequence length="1589" mass="170106">MKPSLLLLLILIPSVSFASLDMEYVVQGGFSTVVNAFTRIKFMFNDRQYSSLMAAMVVFGIVSGLMYRAAKGGVELLETGKASMGLGWLAYTLIGTMIWFGLMVPKGTIHIYDQTRNQYQPVSGIPDFITFVAGGTNLIYQAFTDMANTNTATTTRFSGEGMPIKVLMALMTRNGASFDPYISKSITEMWKQCSPIAETRGFDANNLKTGSTTFNIVSTLSALRNPAVFTTWYSAANPGGSTVSCTTAYSNLQSAMGSPTAYDSRLKDICSKLGYNSANAASYVDCKGRMEDTLQTVYGSTTVTLNAAIGGIMVSQAISDALVQQNPEVAGTMLANRSMVNSALSDASTNPEWLTTIMAGVMAIILSMTPMLILLVVTPLMGKALTLLLGMWVFLTAWQVADTLLLQAATDEILTVMSEIKSMGFGLDAMQLAPTSAQKAMTVTASARTNAVYIATLFAGLFGVSAYGLTSFASKSMQQLDRASDESSKSLTNEGRGGLIEGAKSGLASQKAYADIGDIDMMARGSATGELSSIKSNNAQVDALGGDLSSATARMSQVSAGSAVGNVRGTEQASQPGQSAFTAASESSSVSTQGEIGRNRGVEDSASAMNMSVTDQSAYNSAIGKSTETGEAKGTEQVFGSLDNIGNKTAFNTAVNKSTQSGEAKGVMDAAGNNLGNVESRQSEISSVRSAENIGEARGTKDAFGSLDNIGNKTAFNTAVNKSTQSGEAKGVMDAAGNNLGNVESRQSEISSVRSAENIGEARGTKDAFGSLSGIESSTQFNTGESKTQGLVDNQRQRDQVETISAETGSTIPEARRHLSNANSAPVQANLAANGYDGQKVIDTATYDAQQHVVSQHGERAAFAEQGVAPQEVAGYTGYKEGFNTVASNETNRKLSTAMDGEDNRARAEAGANHHMALNKENAEGLHKAGIINEEQLNSLDGGGRADFSMISGKDGNVTGTSAVHSGQSTSADSSATYNSQSSINKGLDAGSAVSQRNQLFTKEGVRNLIDQSERNSPKSGQFINDLAHFSAESLTPFTNSTKMDSVHKSASTSLTGGTPGSGILGFGASATATVDGSTTDQDHYNQRTGQFKRQLESMSQAGMAEADKRSLHGADKDNYVKDYVADNYSKYYQQEYRNSATETMKESSGSAQAGRDKEYNQQNALYSQPGTYTFQNNHRPSSAQEYAHILRSQGEGQLASDKFEYGQIPQQTTRVSPSTEPEIRVREKANPRNDQQEYRNSATETMKESSGSDQAGRDKEYNQQNGSYSQPGTYTVPNNHRPSSAQEYAHTLRSQGEGQLASDKSEYGQVPQQTTRVSPSTEPETRVREVANPRDYQQEYRNSATETMKESSGSDQAGRDKEYNQQNGSYSQPGTYTVPDNHRPSSAQEYEHTLRSQQGEGQLASDKSEYGQVPQQTTRVSPSTEPETRVREVANPRDYQQEYRNSATETMKESSGSDQAGRDKEYNQQNGSYQPGTYTVPDNHRPSSAQEYEHTLRSQQGEGQLASDKSEYGQVPQQTTSVSPSAEPETKVKEVRVQANPRMSADTSSSEAQPKQGMNQQSSTSSSTMPPVKGEIRSKSDMPPVGKK</sequence>
<dbReference type="InterPro" id="IPR012931">
    <property type="entry name" value="TraG_N_Proteobacteria"/>
</dbReference>
<keyword evidence="2" id="KW-1133">Transmembrane helix</keyword>
<dbReference type="Proteomes" id="UP000028487">
    <property type="component" value="Unassembled WGS sequence"/>
</dbReference>
<evidence type="ECO:0000256" key="2">
    <source>
        <dbReference type="SAM" id="Phobius"/>
    </source>
</evidence>
<organism evidence="5">
    <name type="scientific">Xenorhabdus bovienii str. feltiae Moldova</name>
    <dbReference type="NCBI Taxonomy" id="1398200"/>
    <lineage>
        <taxon>Bacteria</taxon>
        <taxon>Pseudomonadati</taxon>
        <taxon>Pseudomonadota</taxon>
        <taxon>Gammaproteobacteria</taxon>
        <taxon>Enterobacterales</taxon>
        <taxon>Morganellaceae</taxon>
        <taxon>Xenorhabdus</taxon>
    </lineage>
</organism>
<dbReference type="EMBL" id="CBSV010000082">
    <property type="protein sequence ID" value="CDH00603.1"/>
    <property type="molecule type" value="Genomic_DNA"/>
</dbReference>
<feature type="compositionally biased region" description="Basic and acidic residues" evidence="1">
    <location>
        <begin position="1324"/>
        <end position="1339"/>
    </location>
</feature>
<feature type="compositionally biased region" description="Polar residues" evidence="1">
    <location>
        <begin position="1468"/>
        <end position="1478"/>
    </location>
</feature>
<feature type="region of interest" description="Disordered" evidence="1">
    <location>
        <begin position="777"/>
        <end position="797"/>
    </location>
</feature>
<feature type="region of interest" description="Disordered" evidence="1">
    <location>
        <begin position="1206"/>
        <end position="1589"/>
    </location>
</feature>
<dbReference type="Pfam" id="PF07916">
    <property type="entry name" value="TraG_N"/>
    <property type="match status" value="1"/>
</dbReference>
<feature type="compositionally biased region" description="Polar residues" evidence="1">
    <location>
        <begin position="1414"/>
        <end position="1426"/>
    </location>
</feature>
<proteinExistence type="predicted"/>
<feature type="compositionally biased region" description="Polar residues" evidence="1">
    <location>
        <begin position="1239"/>
        <end position="1254"/>
    </location>
</feature>
<feature type="compositionally biased region" description="Basic and acidic residues" evidence="1">
    <location>
        <begin position="1222"/>
        <end position="1238"/>
    </location>
</feature>
<feature type="compositionally biased region" description="Polar residues" evidence="1">
    <location>
        <begin position="777"/>
        <end position="794"/>
    </location>
</feature>
<feature type="transmembrane region" description="Helical" evidence="2">
    <location>
        <begin position="82"/>
        <end position="102"/>
    </location>
</feature>
<evidence type="ECO:0000256" key="3">
    <source>
        <dbReference type="SAM" id="SignalP"/>
    </source>
</evidence>
<feature type="compositionally biased region" description="Basic and acidic residues" evidence="1">
    <location>
        <begin position="1427"/>
        <end position="1442"/>
    </location>
</feature>
<evidence type="ECO:0000256" key="1">
    <source>
        <dbReference type="SAM" id="MobiDB-lite"/>
    </source>
</evidence>
<feature type="signal peptide" evidence="3">
    <location>
        <begin position="1"/>
        <end position="18"/>
    </location>
</feature>
<feature type="compositionally biased region" description="Polar residues" evidence="1">
    <location>
        <begin position="1209"/>
        <end position="1220"/>
    </location>
</feature>
<feature type="transmembrane region" description="Helical" evidence="2">
    <location>
        <begin position="451"/>
        <end position="472"/>
    </location>
</feature>
<feature type="domain" description="TraG N-terminal Proteobacteria" evidence="4">
    <location>
        <begin position="26"/>
        <end position="482"/>
    </location>
</feature>
<comment type="caution">
    <text evidence="5">The sequence shown here is derived from an EMBL/GenBank/DDBJ whole genome shotgun (WGS) entry which is preliminary data.</text>
</comment>
<feature type="compositionally biased region" description="Polar residues" evidence="1">
    <location>
        <begin position="1365"/>
        <end position="1376"/>
    </location>
</feature>